<keyword evidence="4 5" id="KW-0472">Membrane</keyword>
<reference evidence="7 8" key="2">
    <citation type="submission" date="2019-06" db="EMBL/GenBank/DDBJ databases">
        <authorList>
            <person name="Seo Y."/>
        </authorList>
    </citation>
    <scope>NUCLEOTIDE SEQUENCE [LARGE SCALE GENOMIC DNA]</scope>
    <source>
        <strain evidence="7 8">MaA-Y11</strain>
    </source>
</reference>
<comment type="subcellular location">
    <subcellularLocation>
        <location evidence="1">Membrane</location>
        <topology evidence="1">Multi-pass membrane protein</topology>
    </subcellularLocation>
</comment>
<dbReference type="EMBL" id="VFJE01000050">
    <property type="protein sequence ID" value="TPD71958.1"/>
    <property type="molecule type" value="Genomic_DNA"/>
</dbReference>
<comment type="caution">
    <text evidence="7">The sequence shown here is derived from an EMBL/GenBank/DDBJ whole genome shotgun (WGS) entry which is preliminary data.</text>
</comment>
<proteinExistence type="predicted"/>
<evidence type="ECO:0000256" key="5">
    <source>
        <dbReference type="SAM" id="Phobius"/>
    </source>
</evidence>
<feature type="transmembrane region" description="Helical" evidence="5">
    <location>
        <begin position="158"/>
        <end position="178"/>
    </location>
</feature>
<feature type="transmembrane region" description="Helical" evidence="5">
    <location>
        <begin position="38"/>
        <end position="54"/>
    </location>
</feature>
<dbReference type="GO" id="GO:0016874">
    <property type="term" value="F:ligase activity"/>
    <property type="evidence" value="ECO:0007669"/>
    <property type="project" value="UniProtKB-KW"/>
</dbReference>
<keyword evidence="3 5" id="KW-1133">Transmembrane helix</keyword>
<feature type="transmembrane region" description="Helical" evidence="5">
    <location>
        <begin position="12"/>
        <end position="32"/>
    </location>
</feature>
<protein>
    <submittedName>
        <fullName evidence="7">O-antigen ligase family protein</fullName>
    </submittedName>
</protein>
<dbReference type="Proteomes" id="UP000319175">
    <property type="component" value="Unassembled WGS sequence"/>
</dbReference>
<feature type="transmembrane region" description="Helical" evidence="5">
    <location>
        <begin position="63"/>
        <end position="85"/>
    </location>
</feature>
<dbReference type="AlphaFoldDB" id="A0A501QHL2"/>
<feature type="transmembrane region" description="Helical" evidence="5">
    <location>
        <begin position="97"/>
        <end position="113"/>
    </location>
</feature>
<sequence length="384" mass="45299">MNFTDSIKLNKHSIIMFIIFFIVFSSSMFTSFESSLRYLKYLMFPILLGVLYVFDERVKINKILYYNLIAYGFLLILNFTTSLILGQLSGRFFEESLLILLPLLTIFIISGIQNFNLQKLINVVFYSYSVSYILYNLQEFLNISKLLANIILALRYSILPTESWLAFPMGLFCIYYIIEKEKVKSIIAIVLFVFAFKRISIFAFLLSLGVYFLFYVRKNRKFLKNKVVTYFMTLNVFLVTILYFFISGAFSKIIFKYTGLNVNHFTQGRFKIYNDTINNFKDDIWLGSSLGSTHTYIDRKFDNVSFLHSDILKVIIELGIFSFLIWIFTFLYLNITNKKTIPIILYLNILFLTDNVFIYFDTLFVFYLILIKFNKDEKNIDSSL</sequence>
<dbReference type="InterPro" id="IPR007016">
    <property type="entry name" value="O-antigen_ligase-rel_domated"/>
</dbReference>
<evidence type="ECO:0000256" key="3">
    <source>
        <dbReference type="ARBA" id="ARBA00022989"/>
    </source>
</evidence>
<feature type="domain" description="O-antigen ligase-related" evidence="6">
    <location>
        <begin position="186"/>
        <end position="327"/>
    </location>
</feature>
<feature type="transmembrane region" description="Helical" evidence="5">
    <location>
        <begin position="314"/>
        <end position="333"/>
    </location>
</feature>
<reference evidence="7 8" key="1">
    <citation type="submission" date="2019-06" db="EMBL/GenBank/DDBJ databases">
        <title>Flavobacterium sp. MaA-Y11 from geoumgang.</title>
        <authorList>
            <person name="Jeong S."/>
        </authorList>
    </citation>
    <scope>NUCLEOTIDE SEQUENCE [LARGE SCALE GENOMIC DNA]</scope>
    <source>
        <strain evidence="7 8">MaA-Y11</strain>
    </source>
</reference>
<evidence type="ECO:0000313" key="8">
    <source>
        <dbReference type="Proteomes" id="UP000319175"/>
    </source>
</evidence>
<feature type="transmembrane region" description="Helical" evidence="5">
    <location>
        <begin position="345"/>
        <end position="370"/>
    </location>
</feature>
<feature type="transmembrane region" description="Helical" evidence="5">
    <location>
        <begin position="185"/>
        <end position="215"/>
    </location>
</feature>
<keyword evidence="8" id="KW-1185">Reference proteome</keyword>
<evidence type="ECO:0000313" key="7">
    <source>
        <dbReference type="EMBL" id="TPD71958.1"/>
    </source>
</evidence>
<gene>
    <name evidence="7" type="ORF">FJA49_03490</name>
</gene>
<evidence type="ECO:0000259" key="6">
    <source>
        <dbReference type="Pfam" id="PF04932"/>
    </source>
</evidence>
<dbReference type="Pfam" id="PF04932">
    <property type="entry name" value="Wzy_C"/>
    <property type="match status" value="1"/>
</dbReference>
<dbReference type="GO" id="GO:0016020">
    <property type="term" value="C:membrane"/>
    <property type="evidence" value="ECO:0007669"/>
    <property type="project" value="UniProtKB-SubCell"/>
</dbReference>
<evidence type="ECO:0000256" key="2">
    <source>
        <dbReference type="ARBA" id="ARBA00022692"/>
    </source>
</evidence>
<accession>A0A501QHL2</accession>
<name>A0A501QHL2_9FLAO</name>
<organism evidence="7 8">
    <name type="scientific">Flavobacterium microcysteis</name>
    <dbReference type="NCBI Taxonomy" id="2596891"/>
    <lineage>
        <taxon>Bacteria</taxon>
        <taxon>Pseudomonadati</taxon>
        <taxon>Bacteroidota</taxon>
        <taxon>Flavobacteriia</taxon>
        <taxon>Flavobacteriales</taxon>
        <taxon>Flavobacteriaceae</taxon>
        <taxon>Flavobacterium</taxon>
    </lineage>
</organism>
<evidence type="ECO:0000256" key="1">
    <source>
        <dbReference type="ARBA" id="ARBA00004141"/>
    </source>
</evidence>
<keyword evidence="7" id="KW-0436">Ligase</keyword>
<feature type="transmembrane region" description="Helical" evidence="5">
    <location>
        <begin position="227"/>
        <end position="246"/>
    </location>
</feature>
<keyword evidence="2 5" id="KW-0812">Transmembrane</keyword>
<evidence type="ECO:0000256" key="4">
    <source>
        <dbReference type="ARBA" id="ARBA00023136"/>
    </source>
</evidence>